<accession>A0A067QIP0</accession>
<dbReference type="OrthoDB" id="8178106at2759"/>
<reference evidence="1 2" key="1">
    <citation type="journal article" date="2014" name="Nat. Commun.">
        <title>Molecular traces of alternative social organization in a termite genome.</title>
        <authorList>
            <person name="Terrapon N."/>
            <person name="Li C."/>
            <person name="Robertson H.M."/>
            <person name="Ji L."/>
            <person name="Meng X."/>
            <person name="Booth W."/>
            <person name="Chen Z."/>
            <person name="Childers C.P."/>
            <person name="Glastad K.M."/>
            <person name="Gokhale K."/>
            <person name="Gowin J."/>
            <person name="Gronenberg W."/>
            <person name="Hermansen R.A."/>
            <person name="Hu H."/>
            <person name="Hunt B.G."/>
            <person name="Huylmans A.K."/>
            <person name="Khalil S.M."/>
            <person name="Mitchell R.D."/>
            <person name="Munoz-Torres M.C."/>
            <person name="Mustard J.A."/>
            <person name="Pan H."/>
            <person name="Reese J.T."/>
            <person name="Scharf M.E."/>
            <person name="Sun F."/>
            <person name="Vogel H."/>
            <person name="Xiao J."/>
            <person name="Yang W."/>
            <person name="Yang Z."/>
            <person name="Yang Z."/>
            <person name="Zhou J."/>
            <person name="Zhu J."/>
            <person name="Brent C.S."/>
            <person name="Elsik C.G."/>
            <person name="Goodisman M.A."/>
            <person name="Liberles D.A."/>
            <person name="Roe R.M."/>
            <person name="Vargo E.L."/>
            <person name="Vilcinskas A."/>
            <person name="Wang J."/>
            <person name="Bornberg-Bauer E."/>
            <person name="Korb J."/>
            <person name="Zhang G."/>
            <person name="Liebig J."/>
        </authorList>
    </citation>
    <scope>NUCLEOTIDE SEQUENCE [LARGE SCALE GENOMIC DNA]</scope>
    <source>
        <tissue evidence="1">Whole organism</tissue>
    </source>
</reference>
<gene>
    <name evidence="1" type="ORF">L798_03114</name>
</gene>
<organism evidence="1 2">
    <name type="scientific">Zootermopsis nevadensis</name>
    <name type="common">Dampwood termite</name>
    <dbReference type="NCBI Taxonomy" id="136037"/>
    <lineage>
        <taxon>Eukaryota</taxon>
        <taxon>Metazoa</taxon>
        <taxon>Ecdysozoa</taxon>
        <taxon>Arthropoda</taxon>
        <taxon>Hexapoda</taxon>
        <taxon>Insecta</taxon>
        <taxon>Pterygota</taxon>
        <taxon>Neoptera</taxon>
        <taxon>Polyneoptera</taxon>
        <taxon>Dictyoptera</taxon>
        <taxon>Blattodea</taxon>
        <taxon>Blattoidea</taxon>
        <taxon>Termitoidae</taxon>
        <taxon>Termopsidae</taxon>
        <taxon>Zootermopsis</taxon>
    </lineage>
</organism>
<dbReference type="PROSITE" id="PS50096">
    <property type="entry name" value="IQ"/>
    <property type="match status" value="1"/>
</dbReference>
<sequence>MHFSKMDAETWIRRKNNMNRRRFADVHLDVFDVLPADRLTFYLDGLREMSARRIQTAWRGYRTRRKFAEVRGERRREKAAVAIQRRVRHWLHTRAEAQNCISSRTVSKISEERLQKLQQEVSRWQDTHDNVKFPGMKQMVDLHFQVQNRLTSFYWRFNEGSIRQQRHEARCAQLEALCTLSELPALSQSENMDISWYHCPSLPFATAARLAHKRQLRSPSAVWWRKLMS</sequence>
<dbReference type="InParanoid" id="A0A067QIP0"/>
<dbReference type="InterPro" id="IPR028765">
    <property type="entry name" value="IQCB1"/>
</dbReference>
<keyword evidence="2" id="KW-1185">Reference proteome</keyword>
<dbReference type="InterPro" id="IPR000048">
    <property type="entry name" value="IQ_motif_EF-hand-BS"/>
</dbReference>
<dbReference type="AlphaFoldDB" id="A0A067QIP0"/>
<dbReference type="OMA" id="RHEARCA"/>
<dbReference type="Gene3D" id="1.20.5.190">
    <property type="match status" value="1"/>
</dbReference>
<dbReference type="GO" id="GO:0005929">
    <property type="term" value="C:cilium"/>
    <property type="evidence" value="ECO:0007669"/>
    <property type="project" value="TreeGrafter"/>
</dbReference>
<dbReference type="GO" id="GO:0005516">
    <property type="term" value="F:calmodulin binding"/>
    <property type="evidence" value="ECO:0007669"/>
    <property type="project" value="InterPro"/>
</dbReference>
<protein>
    <submittedName>
        <fullName evidence="1">IQ calmodulin-binding motif-containing protein 1</fullName>
    </submittedName>
</protein>
<evidence type="ECO:0000313" key="1">
    <source>
        <dbReference type="EMBL" id="KDR07168.1"/>
    </source>
</evidence>
<dbReference type="PANTHER" id="PTHR15673:SF2">
    <property type="entry name" value="IQ CALMODULIN-BINDING MOTIF-CONTAINING PROTEIN 1"/>
    <property type="match status" value="1"/>
</dbReference>
<dbReference type="PANTHER" id="PTHR15673">
    <property type="entry name" value="IQ CALMODULIN-BINDING MOTIF CONTAINING PROTEIN 1"/>
    <property type="match status" value="1"/>
</dbReference>
<dbReference type="GO" id="GO:0060271">
    <property type="term" value="P:cilium assembly"/>
    <property type="evidence" value="ECO:0007669"/>
    <property type="project" value="InterPro"/>
</dbReference>
<name>A0A067QIP0_ZOONE</name>
<dbReference type="eggNOG" id="KOG0160">
    <property type="taxonomic scope" value="Eukaryota"/>
</dbReference>
<dbReference type="EMBL" id="KK853499">
    <property type="protein sequence ID" value="KDR07168.1"/>
    <property type="molecule type" value="Genomic_DNA"/>
</dbReference>
<dbReference type="Pfam" id="PF00612">
    <property type="entry name" value="IQ"/>
    <property type="match status" value="2"/>
</dbReference>
<dbReference type="Proteomes" id="UP000027135">
    <property type="component" value="Unassembled WGS sequence"/>
</dbReference>
<proteinExistence type="predicted"/>
<dbReference type="STRING" id="136037.A0A067QIP0"/>
<evidence type="ECO:0000313" key="2">
    <source>
        <dbReference type="Proteomes" id="UP000027135"/>
    </source>
</evidence>